<gene>
    <name evidence="2" type="ORF">ACFPOG_16185</name>
</gene>
<proteinExistence type="predicted"/>
<dbReference type="Proteomes" id="UP001596044">
    <property type="component" value="Unassembled WGS sequence"/>
</dbReference>
<name>A0ABW0KAL0_9BACL</name>
<keyword evidence="3" id="KW-1185">Reference proteome</keyword>
<accession>A0ABW0KAL0</accession>
<reference evidence="3" key="1">
    <citation type="journal article" date="2019" name="Int. J. Syst. Evol. Microbiol.">
        <title>The Global Catalogue of Microorganisms (GCM) 10K type strain sequencing project: providing services to taxonomists for standard genome sequencing and annotation.</title>
        <authorList>
            <consortium name="The Broad Institute Genomics Platform"/>
            <consortium name="The Broad Institute Genome Sequencing Center for Infectious Disease"/>
            <person name="Wu L."/>
            <person name="Ma J."/>
        </authorList>
    </citation>
    <scope>NUCLEOTIDE SEQUENCE [LARGE SCALE GENOMIC DNA]</scope>
    <source>
        <strain evidence="3">KACC 11904</strain>
    </source>
</reference>
<evidence type="ECO:0000256" key="1">
    <source>
        <dbReference type="SAM" id="MobiDB-lite"/>
    </source>
</evidence>
<evidence type="ECO:0000313" key="2">
    <source>
        <dbReference type="EMBL" id="MFC5449798.1"/>
    </source>
</evidence>
<feature type="compositionally biased region" description="Polar residues" evidence="1">
    <location>
        <begin position="22"/>
        <end position="34"/>
    </location>
</feature>
<feature type="compositionally biased region" description="Basic and acidic residues" evidence="1">
    <location>
        <begin position="7"/>
        <end position="21"/>
    </location>
</feature>
<sequence length="448" mass="50703">MLNHTPESSEKKSPVNGDEKQQPASRSGAANNPQLSHIMQLQRTIGNRAVSQMLQRRIDHDAPNYEDKNGRAGKVSVENIRGTSLGPGANAPRVEPIGWRELHDGGHTLAHPDSTGYNAVRMHLWNGRLDGPGDEELNLAPGPAQINSLMSAGPEQSAKEAVDQRGKIWLETEVSYQNDNVQANDFTSVVPNEISMDWGYMNGNNRGAAEVTWSETIDQPAGALTDDQKDEYRELDDEEDLDDKLSTASNQEIAQAYNLVIPDLQKYMLLNYDTIFLGMLDEDRETALSTLDENEVIALINMLGYSDDHIAINFYVLNNLLDDTTLLQDVFKKFSADLQYRIVTYVGEQLLFDLEDYGTELIKAERRYFAILSEEEKYNTLDSMDEDEIDNLFLARIDNNLFENWARSRGNNSDDEAESFFEDNVSKALLAKLQARVLRYWQNKRRKI</sequence>
<dbReference type="RefSeq" id="WP_270885046.1">
    <property type="nucleotide sequence ID" value="NZ_JAQFVF010000083.1"/>
</dbReference>
<protein>
    <submittedName>
        <fullName evidence="2">Uncharacterized protein</fullName>
    </submittedName>
</protein>
<comment type="caution">
    <text evidence="2">The sequence shown here is derived from an EMBL/GenBank/DDBJ whole genome shotgun (WGS) entry which is preliminary data.</text>
</comment>
<feature type="region of interest" description="Disordered" evidence="1">
    <location>
        <begin position="1"/>
        <end position="34"/>
    </location>
</feature>
<evidence type="ECO:0000313" key="3">
    <source>
        <dbReference type="Proteomes" id="UP001596044"/>
    </source>
</evidence>
<organism evidence="2 3">
    <name type="scientific">Paenibacillus aestuarii</name>
    <dbReference type="NCBI Taxonomy" id="516965"/>
    <lineage>
        <taxon>Bacteria</taxon>
        <taxon>Bacillati</taxon>
        <taxon>Bacillota</taxon>
        <taxon>Bacilli</taxon>
        <taxon>Bacillales</taxon>
        <taxon>Paenibacillaceae</taxon>
        <taxon>Paenibacillus</taxon>
    </lineage>
</organism>
<dbReference type="EMBL" id="JBHSMJ010000022">
    <property type="protein sequence ID" value="MFC5449798.1"/>
    <property type="molecule type" value="Genomic_DNA"/>
</dbReference>